<reference evidence="3 4" key="1">
    <citation type="submission" date="2020-12" db="EMBL/GenBank/DDBJ databases">
        <title>Concerted genomic and epigenomic changes stabilize Arabidopsis allopolyploids.</title>
        <authorList>
            <person name="Chen Z."/>
        </authorList>
    </citation>
    <scope>NUCLEOTIDE SEQUENCE [LARGE SCALE GENOMIC DNA]</scope>
    <source>
        <strain evidence="3">As9502</strain>
        <tissue evidence="3">Leaf</tissue>
    </source>
</reference>
<proteinExistence type="predicted"/>
<gene>
    <name evidence="3" type="ORF">ISN44_As07g017150</name>
</gene>
<organism evidence="3 4">
    <name type="scientific">Arabidopsis suecica</name>
    <name type="common">Swedish thale-cress</name>
    <name type="synonym">Cardaminopsis suecica</name>
    <dbReference type="NCBI Taxonomy" id="45249"/>
    <lineage>
        <taxon>Eukaryota</taxon>
        <taxon>Viridiplantae</taxon>
        <taxon>Streptophyta</taxon>
        <taxon>Embryophyta</taxon>
        <taxon>Tracheophyta</taxon>
        <taxon>Spermatophyta</taxon>
        <taxon>Magnoliopsida</taxon>
        <taxon>eudicotyledons</taxon>
        <taxon>Gunneridae</taxon>
        <taxon>Pentapetalae</taxon>
        <taxon>rosids</taxon>
        <taxon>malvids</taxon>
        <taxon>Brassicales</taxon>
        <taxon>Brassicaceae</taxon>
        <taxon>Camelineae</taxon>
        <taxon>Arabidopsis</taxon>
    </lineage>
</organism>
<dbReference type="PANTHER" id="PTHR31286:SF167">
    <property type="entry name" value="OS09G0268800 PROTEIN"/>
    <property type="match status" value="1"/>
</dbReference>
<dbReference type="Pfam" id="PF13639">
    <property type="entry name" value="zf-RING_2"/>
    <property type="match status" value="1"/>
</dbReference>
<dbReference type="Proteomes" id="UP000694251">
    <property type="component" value="Chromosome 7"/>
</dbReference>
<evidence type="ECO:0000259" key="2">
    <source>
        <dbReference type="PROSITE" id="PS50089"/>
    </source>
</evidence>
<feature type="domain" description="RING-type" evidence="2">
    <location>
        <begin position="461"/>
        <end position="503"/>
    </location>
</feature>
<keyword evidence="1" id="KW-0479">Metal-binding</keyword>
<evidence type="ECO:0000256" key="1">
    <source>
        <dbReference type="PROSITE-ProRule" id="PRU00175"/>
    </source>
</evidence>
<dbReference type="SMART" id="SM00184">
    <property type="entry name" value="RING"/>
    <property type="match status" value="1"/>
</dbReference>
<dbReference type="GO" id="GO:0008270">
    <property type="term" value="F:zinc ion binding"/>
    <property type="evidence" value="ECO:0007669"/>
    <property type="project" value="UniProtKB-KW"/>
</dbReference>
<dbReference type="PROSITE" id="PS50089">
    <property type="entry name" value="ZF_RING_2"/>
    <property type="match status" value="1"/>
</dbReference>
<comment type="caution">
    <text evidence="3">The sequence shown here is derived from an EMBL/GenBank/DDBJ whole genome shotgun (WGS) entry which is preliminary data.</text>
</comment>
<dbReference type="InterPro" id="IPR001841">
    <property type="entry name" value="Znf_RING"/>
</dbReference>
<dbReference type="AlphaFoldDB" id="A0A8T2BPH1"/>
<dbReference type="Pfam" id="PF14111">
    <property type="entry name" value="DUF4283"/>
    <property type="match status" value="1"/>
</dbReference>
<dbReference type="EMBL" id="JAEFBJ010000007">
    <property type="protein sequence ID" value="KAG7589438.1"/>
    <property type="molecule type" value="Genomic_DNA"/>
</dbReference>
<evidence type="ECO:0000313" key="4">
    <source>
        <dbReference type="Proteomes" id="UP000694251"/>
    </source>
</evidence>
<dbReference type="InterPro" id="IPR040256">
    <property type="entry name" value="At4g02000-like"/>
</dbReference>
<dbReference type="PANTHER" id="PTHR31286">
    <property type="entry name" value="GLYCINE-RICH CELL WALL STRUCTURAL PROTEIN 1.8-LIKE"/>
    <property type="match status" value="1"/>
</dbReference>
<dbReference type="OrthoDB" id="1071479at2759"/>
<protein>
    <recommendedName>
        <fullName evidence="2">RING-type domain-containing protein</fullName>
    </recommendedName>
</protein>
<evidence type="ECO:0000313" key="3">
    <source>
        <dbReference type="EMBL" id="KAG7589438.1"/>
    </source>
</evidence>
<dbReference type="InterPro" id="IPR025558">
    <property type="entry name" value="DUF4283"/>
</dbReference>
<keyword evidence="4" id="KW-1185">Reference proteome</keyword>
<sequence length="512" mass="59412">MVMEAYMSGLVAHPKRSLAGKFFTSLRPPSFDRTEIILRQQWKLSGGLKVFALEKDDIILFEFEKKRDKNKVVKDGHWNVDGIILVLKEFSQDISIADIDFSVACFRVKVIGLPYFCYTEEDVDKIGKKLSDKPWISFKYNTVTRCFWVKAEINLKQPLPPGLTIGKGRRRQFVQFKYKNLGDFCEHCGMISHRKCEKVTEQRALTRKFKTHVYGPWLRYDPEPDGKGLPVKSHYSQSYDDMGLPYEETLTYAQFKVEVRVDVVYASEHEWGGKKLIRSLVQSEYVYFFRFPCSPTRFIKDVLELEVDKISHLARLTAEDKASIVHGLVDHLMKQRNAWSKQRWVPLLVHVEKTIMVPPVDMETMLQEAKDKNLQETIEEVILKLVDGRLKKSDDLLMRTIQDGIGEVGLTHQVPDVYIEKMIRWVKKTNKFLARAFKIRLHPDNKCVTVLGPDMDLFGTCCVCQDDFFLGEEATLTYPCSHAFHTCCIQDWILQSQKCPLCRLQLQMLSSL</sequence>
<name>A0A8T2BPH1_ARASU</name>
<keyword evidence="1" id="KW-0863">Zinc-finger</keyword>
<keyword evidence="1" id="KW-0862">Zinc</keyword>
<accession>A0A8T2BPH1</accession>